<proteinExistence type="predicted"/>
<dbReference type="Proteomes" id="UP001198602">
    <property type="component" value="Unassembled WGS sequence"/>
</dbReference>
<evidence type="ECO:0000313" key="1">
    <source>
        <dbReference type="EMBL" id="MCA1857120.1"/>
    </source>
</evidence>
<gene>
    <name evidence="1" type="primary">yidD</name>
    <name evidence="1" type="ORF">LE190_14460</name>
</gene>
<keyword evidence="2" id="KW-1185">Reference proteome</keyword>
<dbReference type="InterPro" id="IPR002696">
    <property type="entry name" value="Membr_insert_effic_factor_YidD"/>
</dbReference>
<dbReference type="Pfam" id="PF01809">
    <property type="entry name" value="YidD"/>
    <property type="match status" value="1"/>
</dbReference>
<evidence type="ECO:0000313" key="2">
    <source>
        <dbReference type="Proteomes" id="UP001198602"/>
    </source>
</evidence>
<protein>
    <submittedName>
        <fullName evidence="1">Membrane protein insertion efficiency factor YidD</fullName>
    </submittedName>
</protein>
<organism evidence="1 2">
    <name type="scientific">Massilia hydrophila</name>
    <dbReference type="NCBI Taxonomy" id="3044279"/>
    <lineage>
        <taxon>Bacteria</taxon>
        <taxon>Pseudomonadati</taxon>
        <taxon>Pseudomonadota</taxon>
        <taxon>Betaproteobacteria</taxon>
        <taxon>Burkholderiales</taxon>
        <taxon>Oxalobacteraceae</taxon>
        <taxon>Telluria group</taxon>
        <taxon>Massilia</taxon>
    </lineage>
</organism>
<dbReference type="RefSeq" id="WP_225239361.1">
    <property type="nucleotide sequence ID" value="NZ_JAHYBX010000005.1"/>
</dbReference>
<name>A0ABS7YFN3_9BURK</name>
<accession>A0ABS7YFN3</accession>
<reference evidence="1 2" key="1">
    <citation type="submission" date="2021-07" db="EMBL/GenBank/DDBJ databases">
        <title>Characterization of Violacein-producing bacteria and related species.</title>
        <authorList>
            <person name="Wilson H.S."/>
            <person name="De Leon M.E."/>
        </authorList>
    </citation>
    <scope>NUCLEOTIDE SEQUENCE [LARGE SCALE GENOMIC DNA]</scope>
    <source>
        <strain evidence="1 2">HSC-2F05</strain>
    </source>
</reference>
<sequence length="152" mass="16798">MRGPVSVVSRLALWAIRLYQRHLSPIKGYSCALRAATGADSCSAYGYRVIARHGLLRGLHLLRRRLRRCATAWRTAAAPRNPLLHHQRGDCDMLPCDACDGCDLPSPRTLGRCLGSGSGDCACGLADLVAGLFDCGKEERRRRRQERRQARG</sequence>
<comment type="caution">
    <text evidence="1">The sequence shown here is derived from an EMBL/GenBank/DDBJ whole genome shotgun (WGS) entry which is preliminary data.</text>
</comment>
<dbReference type="NCBIfam" id="TIGR00278">
    <property type="entry name" value="membrane protein insertion efficiency factor YidD"/>
    <property type="match status" value="1"/>
</dbReference>
<dbReference type="SMART" id="SM01234">
    <property type="entry name" value="Haemolytic"/>
    <property type="match status" value="1"/>
</dbReference>
<dbReference type="EMBL" id="JAHYBX010000005">
    <property type="protein sequence ID" value="MCA1857120.1"/>
    <property type="molecule type" value="Genomic_DNA"/>
</dbReference>